<dbReference type="EMBL" id="JAGPYM010000025">
    <property type="protein sequence ID" value="KAH6880772.1"/>
    <property type="molecule type" value="Genomic_DNA"/>
</dbReference>
<dbReference type="OrthoDB" id="28322at2759"/>
<keyword evidence="4" id="KW-1015">Disulfide bond</keyword>
<dbReference type="Proteomes" id="UP000777438">
    <property type="component" value="Unassembled WGS sequence"/>
</dbReference>
<feature type="region of interest" description="Disordered" evidence="6">
    <location>
        <begin position="303"/>
        <end position="329"/>
    </location>
</feature>
<dbReference type="Pfam" id="PF13015">
    <property type="entry name" value="PRKCSH_1"/>
    <property type="match status" value="1"/>
</dbReference>
<comment type="caution">
    <text evidence="9">The sequence shown here is derived from an EMBL/GenBank/DDBJ whole genome shotgun (WGS) entry which is preliminary data.</text>
</comment>
<dbReference type="InterPro" id="IPR036607">
    <property type="entry name" value="PRKCSH"/>
</dbReference>
<feature type="region of interest" description="Disordered" evidence="6">
    <location>
        <begin position="465"/>
        <end position="493"/>
    </location>
</feature>
<dbReference type="Pfam" id="PF12999">
    <property type="entry name" value="PRKCSH-like"/>
    <property type="match status" value="2"/>
</dbReference>
<feature type="coiled-coil region" evidence="5">
    <location>
        <begin position="397"/>
        <end position="424"/>
    </location>
</feature>
<evidence type="ECO:0000256" key="2">
    <source>
        <dbReference type="ARBA" id="ARBA00022729"/>
    </source>
</evidence>
<dbReference type="GO" id="GO:0006491">
    <property type="term" value="P:N-glycan processing"/>
    <property type="evidence" value="ECO:0007669"/>
    <property type="project" value="TreeGrafter"/>
</dbReference>
<evidence type="ECO:0000313" key="10">
    <source>
        <dbReference type="Proteomes" id="UP000777438"/>
    </source>
</evidence>
<evidence type="ECO:0000256" key="1">
    <source>
        <dbReference type="ARBA" id="ARBA00022387"/>
    </source>
</evidence>
<sequence length="566" mass="62831">MHHPPSWALLSAIYAFTLTAAGSLPRGVGPDFAVHYQNKDEFSCITNAAIKLSLDRINDNTCDCPDGSDEPGTAACAHLDPLSPEQPLPGSVSGTTKTANALPGFWCANQGHIGMYVPFTYVNDGVCDYDLCCDGSEEFKGVGGVKCENRCAQIGKEYRKLAHEKMKKAESANKKKAALTQEAKELRRKIELKINTLKDEIKALETKRDGLHQRYREVEQEEKGKVVRPEGGGGKLGVLLGLSKTRVGELRTALQDVVEQRDDLKDRVEELERILKAFKEEYNPNFNDEGVKAAVKGYEDYAARQDSDAAKRTQASQRSDEDISSVLQEDSETNGINWREFEGIEGSDTDILFNFEAYLPGFARSLLHGALGSVRVWLIENGILADNVPPGTESTLVKSAREAYDAAERDLKKKNKALDSEQSDLDKDYGPDDIFRALRGKCVSTEAGEYTYELCWLDKTTQKSKKGHGTTNMGNFQRVERETADDEERLDGKSLGKGERIVLRYENGQGCWNGPNRRTDVWLGCAETEELWRVSESEKCVYKMEVGTPAACEGFKPAQGHVKDEL</sequence>
<accession>A0A9P8VWW3</accession>
<gene>
    <name evidence="9" type="ORF">B0T10DRAFT_411589</name>
</gene>
<evidence type="ECO:0000256" key="3">
    <source>
        <dbReference type="ARBA" id="ARBA00022824"/>
    </source>
</evidence>
<dbReference type="InterPro" id="IPR009011">
    <property type="entry name" value="Man6P_isomerase_rcpt-bd_dom_sf"/>
</dbReference>
<dbReference type="InterPro" id="IPR039794">
    <property type="entry name" value="Gtb1-like"/>
</dbReference>
<dbReference type="InterPro" id="IPR044865">
    <property type="entry name" value="MRH_dom"/>
</dbReference>
<evidence type="ECO:0000256" key="7">
    <source>
        <dbReference type="SAM" id="SignalP"/>
    </source>
</evidence>
<dbReference type="Gene3D" id="2.70.130.10">
    <property type="entry name" value="Mannose-6-phosphate receptor binding domain"/>
    <property type="match status" value="1"/>
</dbReference>
<feature type="signal peptide" evidence="7">
    <location>
        <begin position="1"/>
        <end position="21"/>
    </location>
</feature>
<organism evidence="9 10">
    <name type="scientific">Thelonectria olida</name>
    <dbReference type="NCBI Taxonomy" id="1576542"/>
    <lineage>
        <taxon>Eukaryota</taxon>
        <taxon>Fungi</taxon>
        <taxon>Dikarya</taxon>
        <taxon>Ascomycota</taxon>
        <taxon>Pezizomycotina</taxon>
        <taxon>Sordariomycetes</taxon>
        <taxon>Hypocreomycetidae</taxon>
        <taxon>Hypocreales</taxon>
        <taxon>Nectriaceae</taxon>
        <taxon>Thelonectria</taxon>
    </lineage>
</organism>
<feature type="domain" description="MRH" evidence="8">
    <location>
        <begin position="440"/>
        <end position="554"/>
    </location>
</feature>
<dbReference type="PROSITE" id="PS51914">
    <property type="entry name" value="MRH"/>
    <property type="match status" value="1"/>
</dbReference>
<dbReference type="PANTHER" id="PTHR12630:SF1">
    <property type="entry name" value="GLUCOSIDASE 2 SUBUNIT BETA"/>
    <property type="match status" value="1"/>
</dbReference>
<keyword evidence="2 7" id="KW-0732">Signal</keyword>
<dbReference type="SUPFAM" id="SSF50911">
    <property type="entry name" value="Mannose 6-phosphate receptor domain"/>
    <property type="match status" value="1"/>
</dbReference>
<dbReference type="GO" id="GO:0017177">
    <property type="term" value="C:glucosidase II complex"/>
    <property type="evidence" value="ECO:0007669"/>
    <property type="project" value="TreeGrafter"/>
</dbReference>
<dbReference type="InterPro" id="IPR028146">
    <property type="entry name" value="PRKCSH_N"/>
</dbReference>
<feature type="coiled-coil region" evidence="5">
    <location>
        <begin position="247"/>
        <end position="281"/>
    </location>
</feature>
<keyword evidence="3" id="KW-0256">Endoplasmic reticulum</keyword>
<dbReference type="PANTHER" id="PTHR12630">
    <property type="entry name" value="N-LINKED OLIGOSACCHARIDE PROCESSING"/>
    <property type="match status" value="1"/>
</dbReference>
<evidence type="ECO:0000256" key="5">
    <source>
        <dbReference type="SAM" id="Coils"/>
    </source>
</evidence>
<reference evidence="9 10" key="1">
    <citation type="journal article" date="2021" name="Nat. Commun.">
        <title>Genetic determinants of endophytism in the Arabidopsis root mycobiome.</title>
        <authorList>
            <person name="Mesny F."/>
            <person name="Miyauchi S."/>
            <person name="Thiergart T."/>
            <person name="Pickel B."/>
            <person name="Atanasova L."/>
            <person name="Karlsson M."/>
            <person name="Huettel B."/>
            <person name="Barry K.W."/>
            <person name="Haridas S."/>
            <person name="Chen C."/>
            <person name="Bauer D."/>
            <person name="Andreopoulos W."/>
            <person name="Pangilinan J."/>
            <person name="LaButti K."/>
            <person name="Riley R."/>
            <person name="Lipzen A."/>
            <person name="Clum A."/>
            <person name="Drula E."/>
            <person name="Henrissat B."/>
            <person name="Kohler A."/>
            <person name="Grigoriev I.V."/>
            <person name="Martin F.M."/>
            <person name="Hacquard S."/>
        </authorList>
    </citation>
    <scope>NUCLEOTIDE SEQUENCE [LARGE SCALE GENOMIC DNA]</scope>
    <source>
        <strain evidence="9 10">MPI-CAGE-CH-0241</strain>
    </source>
</reference>
<feature type="chain" id="PRO_5040268375" description="Glucosidase 2 subunit beta" evidence="7">
    <location>
        <begin position="22"/>
        <end position="566"/>
    </location>
</feature>
<feature type="coiled-coil region" evidence="5">
    <location>
        <begin position="162"/>
        <end position="221"/>
    </location>
</feature>
<keyword evidence="5" id="KW-0175">Coiled coil</keyword>
<keyword evidence="10" id="KW-1185">Reference proteome</keyword>
<protein>
    <recommendedName>
        <fullName evidence="1">Glucosidase 2 subunit beta</fullName>
    </recommendedName>
</protein>
<proteinExistence type="predicted"/>
<evidence type="ECO:0000313" key="9">
    <source>
        <dbReference type="EMBL" id="KAH6880772.1"/>
    </source>
</evidence>
<dbReference type="AlphaFoldDB" id="A0A9P8VWW3"/>
<evidence type="ECO:0000259" key="8">
    <source>
        <dbReference type="PROSITE" id="PS51914"/>
    </source>
</evidence>
<evidence type="ECO:0000256" key="6">
    <source>
        <dbReference type="SAM" id="MobiDB-lite"/>
    </source>
</evidence>
<name>A0A9P8VWW3_9HYPO</name>
<evidence type="ECO:0000256" key="4">
    <source>
        <dbReference type="ARBA" id="ARBA00023157"/>
    </source>
</evidence>